<sequence length="406" mass="43649">MEKTFLILADGTRFEGTGKGFAIPTASDLADLSPEQAPCGEVVFNTTMGAYHEILTDASYAGQIIVMTCPHIGNYGSSPDWNETVCIPPPCRALIVRDLYTGPVPEGRLSVEKVLEDWRLSVLTSVDTRALTLHIREKGAMYGVLVRLDDADPQAFSTVLAWLAAVPPMEARDFVGAVGAKTTSTHAPAQSGGMRFALVDYGEKQSIQNQLLSRGVTVDIVPPRTSAKELLHAEPSYDAIFLSNGPGDPAVLIHETDIVRSLMGKIPVLGICLGHQLIGKALGGTTSKMKFGHHGGNQPVRETESGRVMVTCQNHGYQVDAESLPESTVITYVNANDGTVEGLKDEQKGVISVQFHPEASPGPWDARRLFDDFIAFAHAWKTRQGISHGTRQDTSGKGGIHHAGTN</sequence>
<comment type="function">
    <text evidence="8">Small subunit of the glutamine-dependent carbamoyl phosphate synthetase (CPSase). CPSase catalyzes the formation of carbamoyl phosphate from the ammonia moiety of glutamine, carbonate, and phosphate donated by ATP, constituting the first step of 2 biosynthetic pathways, one leading to arginine and/or urea and the other to pyrimidine nucleotides. The small subunit (glutamine amidotransferase) binds and cleaves glutamine to supply the large subunit with the substrate ammonia.</text>
</comment>
<evidence type="ECO:0000256" key="4">
    <source>
        <dbReference type="ARBA" id="ARBA00022741"/>
    </source>
</evidence>
<dbReference type="InterPro" id="IPR036480">
    <property type="entry name" value="CarbP_synth_ssu_N_sf"/>
</dbReference>
<dbReference type="HAMAP" id="MF_01209">
    <property type="entry name" value="CPSase_S_chain"/>
    <property type="match status" value="1"/>
</dbReference>
<dbReference type="GO" id="GO:0006207">
    <property type="term" value="P:'de novo' pyrimidine nucleobase biosynthetic process"/>
    <property type="evidence" value="ECO:0007669"/>
    <property type="project" value="InterPro"/>
</dbReference>
<dbReference type="InterPro" id="IPR035686">
    <property type="entry name" value="CPSase_GATase1"/>
</dbReference>
<evidence type="ECO:0000313" key="11">
    <source>
        <dbReference type="EMBL" id="AEC02930.1"/>
    </source>
</evidence>
<feature type="compositionally biased region" description="Polar residues" evidence="9">
    <location>
        <begin position="384"/>
        <end position="395"/>
    </location>
</feature>
<evidence type="ECO:0000259" key="10">
    <source>
        <dbReference type="SMART" id="SM01097"/>
    </source>
</evidence>
<evidence type="ECO:0000256" key="8">
    <source>
        <dbReference type="HAMAP-Rule" id="MF_01209"/>
    </source>
</evidence>
<dbReference type="UniPathway" id="UPA00068">
    <property type="reaction ID" value="UER00171"/>
</dbReference>
<dbReference type="eggNOG" id="COG0505">
    <property type="taxonomic scope" value="Bacteria"/>
</dbReference>
<keyword evidence="6 8" id="KW-0315">Glutamine amidotransferase</keyword>
<dbReference type="GO" id="GO:0005524">
    <property type="term" value="F:ATP binding"/>
    <property type="evidence" value="ECO:0007669"/>
    <property type="project" value="UniProtKB-UniRule"/>
</dbReference>
<feature type="region of interest" description="Disordered" evidence="9">
    <location>
        <begin position="384"/>
        <end position="406"/>
    </location>
</feature>
<comment type="catalytic activity">
    <reaction evidence="8">
        <text>L-glutamine + H2O = L-glutamate + NH4(+)</text>
        <dbReference type="Rhea" id="RHEA:15889"/>
        <dbReference type="ChEBI" id="CHEBI:15377"/>
        <dbReference type="ChEBI" id="CHEBI:28938"/>
        <dbReference type="ChEBI" id="CHEBI:29985"/>
        <dbReference type="ChEBI" id="CHEBI:58359"/>
    </reaction>
</comment>
<dbReference type="SUPFAM" id="SSF52317">
    <property type="entry name" value="Class I glutamine amidotransferase-like"/>
    <property type="match status" value="1"/>
</dbReference>
<dbReference type="PRINTS" id="PR00097">
    <property type="entry name" value="ANTSNTHASEII"/>
</dbReference>
<feature type="binding site" evidence="8">
    <location>
        <position position="314"/>
    </location>
    <ligand>
        <name>L-glutamine</name>
        <dbReference type="ChEBI" id="CHEBI:58359"/>
    </ligand>
</feature>
<name>F4GL98_PARC1</name>
<evidence type="ECO:0000256" key="6">
    <source>
        <dbReference type="ARBA" id="ARBA00022962"/>
    </source>
</evidence>
<organism evidence="11 12">
    <name type="scientific">Parasphaerochaeta coccoides (strain ATCC BAA-1237 / DSM 17374 / SPN1)</name>
    <name type="common">Sphaerochaeta coccoides</name>
    <dbReference type="NCBI Taxonomy" id="760011"/>
    <lineage>
        <taxon>Bacteria</taxon>
        <taxon>Pseudomonadati</taxon>
        <taxon>Spirochaetota</taxon>
        <taxon>Spirochaetia</taxon>
        <taxon>Spirochaetales</taxon>
        <taxon>Sphaerochaetaceae</taxon>
        <taxon>Parasphaerochaeta</taxon>
    </lineage>
</organism>
<evidence type="ECO:0000256" key="1">
    <source>
        <dbReference type="ARBA" id="ARBA00005077"/>
    </source>
</evidence>
<feature type="binding site" evidence="8">
    <location>
        <position position="276"/>
    </location>
    <ligand>
        <name>L-glutamine</name>
        <dbReference type="ChEBI" id="CHEBI:58359"/>
    </ligand>
</feature>
<dbReference type="GO" id="GO:0004088">
    <property type="term" value="F:carbamoyl-phosphate synthase (glutamine-hydrolyzing) activity"/>
    <property type="evidence" value="ECO:0007669"/>
    <property type="project" value="UniProtKB-UniRule"/>
</dbReference>
<dbReference type="InterPro" id="IPR006274">
    <property type="entry name" value="CarbamoylP_synth_ssu"/>
</dbReference>
<feature type="binding site" evidence="8">
    <location>
        <position position="317"/>
    </location>
    <ligand>
        <name>L-glutamine</name>
        <dbReference type="ChEBI" id="CHEBI:58359"/>
    </ligand>
</feature>
<feature type="region of interest" description="CPSase" evidence="8">
    <location>
        <begin position="1"/>
        <end position="194"/>
    </location>
</feature>
<feature type="binding site" evidence="8">
    <location>
        <position position="316"/>
    </location>
    <ligand>
        <name>L-glutamine</name>
        <dbReference type="ChEBI" id="CHEBI:58359"/>
    </ligand>
</feature>
<keyword evidence="4 8" id="KW-0547">Nucleotide-binding</keyword>
<dbReference type="PRINTS" id="PR00099">
    <property type="entry name" value="CPSGATASE"/>
</dbReference>
<comment type="catalytic activity">
    <reaction evidence="7 8">
        <text>hydrogencarbonate + L-glutamine + 2 ATP + H2O = carbamoyl phosphate + L-glutamate + 2 ADP + phosphate + 2 H(+)</text>
        <dbReference type="Rhea" id="RHEA:18633"/>
        <dbReference type="ChEBI" id="CHEBI:15377"/>
        <dbReference type="ChEBI" id="CHEBI:15378"/>
        <dbReference type="ChEBI" id="CHEBI:17544"/>
        <dbReference type="ChEBI" id="CHEBI:29985"/>
        <dbReference type="ChEBI" id="CHEBI:30616"/>
        <dbReference type="ChEBI" id="CHEBI:43474"/>
        <dbReference type="ChEBI" id="CHEBI:58228"/>
        <dbReference type="ChEBI" id="CHEBI:58359"/>
        <dbReference type="ChEBI" id="CHEBI:456216"/>
        <dbReference type="EC" id="6.3.5.5"/>
    </reaction>
</comment>
<keyword evidence="3 8" id="KW-0436">Ligase</keyword>
<reference evidence="12" key="1">
    <citation type="submission" date="2011-04" db="EMBL/GenBank/DDBJ databases">
        <title>The complete genome of Spirochaeta coccoides DSM 17374.</title>
        <authorList>
            <person name="Lucas S."/>
            <person name="Copeland A."/>
            <person name="Lapidus A."/>
            <person name="Bruce D."/>
            <person name="Goodwin L."/>
            <person name="Pitluck S."/>
            <person name="Peters L."/>
            <person name="Kyrpides N."/>
            <person name="Mavromatis K."/>
            <person name="Pagani I."/>
            <person name="Ivanova N."/>
            <person name="Ovchinnikova G."/>
            <person name="Lu M."/>
            <person name="Detter J.C."/>
            <person name="Tapia R."/>
            <person name="Han C."/>
            <person name="Land M."/>
            <person name="Hauser L."/>
            <person name="Markowitz V."/>
            <person name="Cheng J.-F."/>
            <person name="Hugenholtz P."/>
            <person name="Woyke T."/>
            <person name="Wu D."/>
            <person name="Spring S."/>
            <person name="Schroeder M."/>
            <person name="Brambilla E."/>
            <person name="Klenk H.-P."/>
            <person name="Eisen J.A."/>
        </authorList>
    </citation>
    <scope>NUCLEOTIDE SEQUENCE [LARGE SCALE GENOMIC DNA]</scope>
    <source>
        <strain evidence="12">ATCC BAA-1237 / DSM 17374 / SPN1</strain>
    </source>
</reference>
<dbReference type="GO" id="GO:0044205">
    <property type="term" value="P:'de novo' UMP biosynthetic process"/>
    <property type="evidence" value="ECO:0007669"/>
    <property type="project" value="UniProtKB-UniRule"/>
</dbReference>
<dbReference type="GO" id="GO:0006541">
    <property type="term" value="P:glutamine metabolic process"/>
    <property type="evidence" value="ECO:0007669"/>
    <property type="project" value="InterPro"/>
</dbReference>
<comment type="subunit">
    <text evidence="8">Composed of two chains; the small (or glutamine) chain promotes the hydrolysis of glutamine to ammonia, which is used by the large (or ammonia) chain to synthesize carbamoyl phosphate. Tetramer of heterodimers (alpha,beta)4.</text>
</comment>
<keyword evidence="8" id="KW-0055">Arginine biosynthesis</keyword>
<dbReference type="UniPathway" id="UPA00070">
    <property type="reaction ID" value="UER00115"/>
</dbReference>
<feature type="domain" description="Carbamoyl-phosphate synthase small subunit N-terminal" evidence="10">
    <location>
        <begin position="2"/>
        <end position="146"/>
    </location>
</feature>
<dbReference type="HOGENOM" id="CLU_035901_2_1_12"/>
<feature type="active site" description="Nucleophile" evidence="8">
    <location>
        <position position="272"/>
    </location>
</feature>
<dbReference type="EMBL" id="CP002659">
    <property type="protein sequence ID" value="AEC02930.1"/>
    <property type="molecule type" value="Genomic_DNA"/>
</dbReference>
<keyword evidence="12" id="KW-1185">Reference proteome</keyword>
<accession>F4GL98</accession>
<feature type="binding site" evidence="8">
    <location>
        <position position="59"/>
    </location>
    <ligand>
        <name>L-glutamine</name>
        <dbReference type="ChEBI" id="CHEBI:58359"/>
    </ligand>
</feature>
<dbReference type="STRING" id="760011.Spico_1732"/>
<feature type="active site" evidence="8">
    <location>
        <position position="356"/>
    </location>
</feature>
<dbReference type="EC" id="6.3.5.5" evidence="8"/>
<evidence type="ECO:0000256" key="9">
    <source>
        <dbReference type="SAM" id="MobiDB-lite"/>
    </source>
</evidence>
<gene>
    <name evidence="8" type="primary">carA</name>
    <name evidence="11" type="ordered locus">Spico_1732</name>
</gene>
<dbReference type="PRINTS" id="PR00096">
    <property type="entry name" value="GATASE"/>
</dbReference>
<dbReference type="NCBIfam" id="TIGR01368">
    <property type="entry name" value="CPSaseIIsmall"/>
    <property type="match status" value="1"/>
</dbReference>
<dbReference type="Gene3D" id="3.40.50.880">
    <property type="match status" value="1"/>
</dbReference>
<dbReference type="NCBIfam" id="NF009475">
    <property type="entry name" value="PRK12838.1"/>
    <property type="match status" value="1"/>
</dbReference>
<dbReference type="CDD" id="cd01744">
    <property type="entry name" value="GATase1_CPSase"/>
    <property type="match status" value="1"/>
</dbReference>
<feature type="binding site" evidence="8">
    <location>
        <position position="247"/>
    </location>
    <ligand>
        <name>L-glutamine</name>
        <dbReference type="ChEBI" id="CHEBI:58359"/>
    </ligand>
</feature>
<dbReference type="OrthoDB" id="9804328at2"/>
<dbReference type="PANTHER" id="PTHR43418">
    <property type="entry name" value="MULTIFUNCTIONAL TRYPTOPHAN BIOSYNTHESIS PROTEIN-RELATED"/>
    <property type="match status" value="1"/>
</dbReference>
<keyword evidence="5 8" id="KW-0067">ATP-binding</keyword>
<dbReference type="AlphaFoldDB" id="F4GL98"/>
<dbReference type="Pfam" id="PF00988">
    <property type="entry name" value="CPSase_sm_chain"/>
    <property type="match status" value="1"/>
</dbReference>
<feature type="active site" evidence="8">
    <location>
        <position position="358"/>
    </location>
</feature>
<comment type="similarity">
    <text evidence="2 8">Belongs to the CarA family.</text>
</comment>
<dbReference type="SUPFAM" id="SSF52021">
    <property type="entry name" value="Carbamoyl phosphate synthetase, small subunit N-terminal domain"/>
    <property type="match status" value="1"/>
</dbReference>
<dbReference type="GO" id="GO:0004359">
    <property type="term" value="F:glutaminase activity"/>
    <property type="evidence" value="ECO:0007669"/>
    <property type="project" value="RHEA"/>
</dbReference>
<feature type="binding site" evidence="8">
    <location>
        <position position="245"/>
    </location>
    <ligand>
        <name>L-glutamine</name>
        <dbReference type="ChEBI" id="CHEBI:58359"/>
    </ligand>
</feature>
<dbReference type="PROSITE" id="PS51273">
    <property type="entry name" value="GATASE_TYPE_1"/>
    <property type="match status" value="1"/>
</dbReference>
<dbReference type="GO" id="GO:0006526">
    <property type="term" value="P:L-arginine biosynthetic process"/>
    <property type="evidence" value="ECO:0007669"/>
    <property type="project" value="UniProtKB-UniRule"/>
</dbReference>
<comment type="pathway">
    <text evidence="8">Pyrimidine metabolism; UMP biosynthesis via de novo pathway; (S)-dihydroorotate from bicarbonate: step 1/3.</text>
</comment>
<dbReference type="Gene3D" id="3.50.30.20">
    <property type="entry name" value="Carbamoyl-phosphate synthase small subunit, N-terminal domain"/>
    <property type="match status" value="1"/>
</dbReference>
<evidence type="ECO:0000256" key="5">
    <source>
        <dbReference type="ARBA" id="ARBA00022840"/>
    </source>
</evidence>
<feature type="binding site" evidence="8">
    <location>
        <position position="273"/>
    </location>
    <ligand>
        <name>L-glutamine</name>
        <dbReference type="ChEBI" id="CHEBI:58359"/>
    </ligand>
</feature>
<dbReference type="Pfam" id="PF00117">
    <property type="entry name" value="GATase"/>
    <property type="match status" value="1"/>
</dbReference>
<evidence type="ECO:0000256" key="7">
    <source>
        <dbReference type="ARBA" id="ARBA00048816"/>
    </source>
</evidence>
<dbReference type="KEGG" id="scc:Spico_1732"/>
<dbReference type="SMART" id="SM01097">
    <property type="entry name" value="CPSase_sm_chain"/>
    <property type="match status" value="1"/>
</dbReference>
<evidence type="ECO:0000313" key="12">
    <source>
        <dbReference type="Proteomes" id="UP000007939"/>
    </source>
</evidence>
<keyword evidence="8" id="KW-0028">Amino-acid biosynthesis</keyword>
<dbReference type="InterPro" id="IPR002474">
    <property type="entry name" value="CarbamoylP_synth_ssu_N"/>
</dbReference>
<dbReference type="InterPro" id="IPR050472">
    <property type="entry name" value="Anth_synth/Amidotransfase"/>
</dbReference>
<protein>
    <recommendedName>
        <fullName evidence="8">Carbamoyl phosphate synthase small chain</fullName>
        <ecNumber evidence="8">6.3.5.5</ecNumber>
    </recommendedName>
    <alternativeName>
        <fullName evidence="8">Carbamoyl phosphate synthetase glutamine chain</fullName>
    </alternativeName>
</protein>
<keyword evidence="8" id="KW-0665">Pyrimidine biosynthesis</keyword>
<dbReference type="Proteomes" id="UP000007939">
    <property type="component" value="Chromosome"/>
</dbReference>
<dbReference type="InterPro" id="IPR017926">
    <property type="entry name" value="GATASE"/>
</dbReference>
<reference evidence="11 12" key="2">
    <citation type="journal article" date="2012" name="Stand. Genomic Sci.">
        <title>Complete genome sequence of the termite hindgut bacterium Spirochaeta coccoides type strain (SPN1(T)), reclassification in the genus Sphaerochaeta as Sphaerochaeta coccoides comb. nov. and emendations of the family Spirochaetaceae and the genus Sphaerochaeta.</title>
        <authorList>
            <person name="Abt B."/>
            <person name="Han C."/>
            <person name="Scheuner C."/>
            <person name="Lu M."/>
            <person name="Lapidus A."/>
            <person name="Nolan M."/>
            <person name="Lucas S."/>
            <person name="Hammon N."/>
            <person name="Deshpande S."/>
            <person name="Cheng J.F."/>
            <person name="Tapia R."/>
            <person name="Goodwin L.A."/>
            <person name="Pitluck S."/>
            <person name="Liolios K."/>
            <person name="Pagani I."/>
            <person name="Ivanova N."/>
            <person name="Mavromatis K."/>
            <person name="Mikhailova N."/>
            <person name="Huntemann M."/>
            <person name="Pati A."/>
            <person name="Chen A."/>
            <person name="Palaniappan K."/>
            <person name="Land M."/>
            <person name="Hauser L."/>
            <person name="Brambilla E.M."/>
            <person name="Rohde M."/>
            <person name="Spring S."/>
            <person name="Gronow S."/>
            <person name="Goker M."/>
            <person name="Woyke T."/>
            <person name="Bristow J."/>
            <person name="Eisen J.A."/>
            <person name="Markowitz V."/>
            <person name="Hugenholtz P."/>
            <person name="Kyrpides N.C."/>
            <person name="Klenk H.P."/>
            <person name="Detter J.C."/>
        </authorList>
    </citation>
    <scope>NUCLEOTIDE SEQUENCE [LARGE SCALE GENOMIC DNA]</scope>
    <source>
        <strain evidence="12">ATCC BAA-1237 / DSM 17374 / SPN1</strain>
    </source>
</reference>
<proteinExistence type="inferred from homology"/>
<dbReference type="InterPro" id="IPR029062">
    <property type="entry name" value="Class_I_gatase-like"/>
</dbReference>
<comment type="pathway">
    <text evidence="1 8">Amino-acid biosynthesis; L-arginine biosynthesis; carbamoyl phosphate from bicarbonate: step 1/1.</text>
</comment>
<dbReference type="RefSeq" id="WP_013740323.1">
    <property type="nucleotide sequence ID" value="NC_015436.1"/>
</dbReference>
<evidence type="ECO:0000256" key="2">
    <source>
        <dbReference type="ARBA" id="ARBA00007800"/>
    </source>
</evidence>
<dbReference type="PANTHER" id="PTHR43418:SF7">
    <property type="entry name" value="CARBAMOYL-PHOSPHATE SYNTHASE SMALL CHAIN"/>
    <property type="match status" value="1"/>
</dbReference>
<evidence type="ECO:0000256" key="3">
    <source>
        <dbReference type="ARBA" id="ARBA00022598"/>
    </source>
</evidence>